<gene>
    <name evidence="2" type="ORF">HQ394_10600</name>
</gene>
<evidence type="ECO:0000313" key="3">
    <source>
        <dbReference type="Proteomes" id="UP000516369"/>
    </source>
</evidence>
<dbReference type="KEGG" id="dvn:HQ394_10600"/>
<evidence type="ECO:0000256" key="1">
    <source>
        <dbReference type="SAM" id="Phobius"/>
    </source>
</evidence>
<dbReference type="EMBL" id="CP053923">
    <property type="protein sequence ID" value="QNT69690.1"/>
    <property type="molecule type" value="Genomic_DNA"/>
</dbReference>
<dbReference type="Proteomes" id="UP000516369">
    <property type="component" value="Chromosome"/>
</dbReference>
<reference evidence="2 3" key="1">
    <citation type="submission" date="2020-05" db="EMBL/GenBank/DDBJ databases">
        <title>Complete closed genome sequence of Defluviicoccus vanus.</title>
        <authorList>
            <person name="Bessarab I."/>
            <person name="Arumugam K."/>
            <person name="Maszenan A.M."/>
            <person name="Seviour R.J."/>
            <person name="Williams R.B."/>
        </authorList>
    </citation>
    <scope>NUCLEOTIDE SEQUENCE [LARGE SCALE GENOMIC DNA]</scope>
    <source>
        <strain evidence="2 3">Ben 114</strain>
    </source>
</reference>
<keyword evidence="1" id="KW-1133">Transmembrane helix</keyword>
<dbReference type="RefSeq" id="WP_190260207.1">
    <property type="nucleotide sequence ID" value="NZ_CP053923.1"/>
</dbReference>
<protein>
    <submittedName>
        <fullName evidence="2">Uncharacterized protein</fullName>
    </submittedName>
</protein>
<proteinExistence type="predicted"/>
<name>A0A7H1N1V4_9PROT</name>
<keyword evidence="1" id="KW-0472">Membrane</keyword>
<sequence length="99" mass="10670">MTGRQVFPLGLQKKVRAMKLKQCSFVAYGLIGAMSIGLIAGCSTANQPGEAEFNTAMNACQRMNQVDERDLCVNNAMMKYHTAINKGMATTASCPKSTC</sequence>
<dbReference type="AlphaFoldDB" id="A0A7H1N1V4"/>
<organism evidence="2 3">
    <name type="scientific">Defluviicoccus vanus</name>
    <dbReference type="NCBI Taxonomy" id="111831"/>
    <lineage>
        <taxon>Bacteria</taxon>
        <taxon>Pseudomonadati</taxon>
        <taxon>Pseudomonadota</taxon>
        <taxon>Alphaproteobacteria</taxon>
        <taxon>Rhodospirillales</taxon>
        <taxon>Rhodospirillaceae</taxon>
        <taxon>Defluviicoccus</taxon>
    </lineage>
</organism>
<accession>A0A7H1N1V4</accession>
<keyword evidence="1" id="KW-0812">Transmembrane</keyword>
<evidence type="ECO:0000313" key="2">
    <source>
        <dbReference type="EMBL" id="QNT69690.1"/>
    </source>
</evidence>
<keyword evidence="3" id="KW-1185">Reference proteome</keyword>
<feature type="transmembrane region" description="Helical" evidence="1">
    <location>
        <begin position="20"/>
        <end position="40"/>
    </location>
</feature>